<reference evidence="1 2" key="1">
    <citation type="journal article" date="2018" name="Mycol. Prog.">
        <title>Coniella lustricola, a new species from submerged detritus.</title>
        <authorList>
            <person name="Raudabaugh D.B."/>
            <person name="Iturriaga T."/>
            <person name="Carver A."/>
            <person name="Mondo S."/>
            <person name="Pangilinan J."/>
            <person name="Lipzen A."/>
            <person name="He G."/>
            <person name="Amirebrahimi M."/>
            <person name="Grigoriev I.V."/>
            <person name="Miller A.N."/>
        </authorList>
    </citation>
    <scope>NUCLEOTIDE SEQUENCE [LARGE SCALE GENOMIC DNA]</scope>
    <source>
        <strain evidence="1 2">B22-T-1</strain>
    </source>
</reference>
<keyword evidence="2" id="KW-1185">Reference proteome</keyword>
<gene>
    <name evidence="1" type="ORF">BD289DRAFT_442108</name>
</gene>
<proteinExistence type="predicted"/>
<dbReference type="Proteomes" id="UP000241462">
    <property type="component" value="Unassembled WGS sequence"/>
</dbReference>
<dbReference type="AlphaFoldDB" id="A0A2T2ZYJ7"/>
<evidence type="ECO:0000313" key="1">
    <source>
        <dbReference type="EMBL" id="PSR79693.1"/>
    </source>
</evidence>
<dbReference type="OrthoDB" id="5086500at2759"/>
<dbReference type="InParanoid" id="A0A2T2ZYJ7"/>
<accession>A0A2T2ZYJ7</accession>
<name>A0A2T2ZYJ7_9PEZI</name>
<evidence type="ECO:0008006" key="3">
    <source>
        <dbReference type="Google" id="ProtNLM"/>
    </source>
</evidence>
<sequence length="231" mass="25197">MCTELDAEYFFLNCLITGPWSSSIPSSPYLENVTYSLTVPSTLTDYDTTDTSLWVAIWMGVQPNSDDYNSAALVQPILNWCNDQEDCGCPAAADEWCFTTTMYYESGQEGSAYVAVATGSILDFAIYVSGDSIVQTVSQDGEILSQRSDDVFYPGVFYGANECSSTPACGTLPSYTWSNITMTFSEAVTDLGTYIEGLNSTWTTPVSTQDGKVWTWDGITIEAQATGTWTS</sequence>
<dbReference type="EMBL" id="KZ678559">
    <property type="protein sequence ID" value="PSR79693.1"/>
    <property type="molecule type" value="Genomic_DNA"/>
</dbReference>
<protein>
    <recommendedName>
        <fullName evidence="3">Concanavalin A-like lectin/glucanase domain-containing protein</fullName>
    </recommendedName>
</protein>
<evidence type="ECO:0000313" key="2">
    <source>
        <dbReference type="Proteomes" id="UP000241462"/>
    </source>
</evidence>
<organism evidence="1 2">
    <name type="scientific">Coniella lustricola</name>
    <dbReference type="NCBI Taxonomy" id="2025994"/>
    <lineage>
        <taxon>Eukaryota</taxon>
        <taxon>Fungi</taxon>
        <taxon>Dikarya</taxon>
        <taxon>Ascomycota</taxon>
        <taxon>Pezizomycotina</taxon>
        <taxon>Sordariomycetes</taxon>
        <taxon>Sordariomycetidae</taxon>
        <taxon>Diaporthales</taxon>
        <taxon>Schizoparmaceae</taxon>
        <taxon>Coniella</taxon>
    </lineage>
</organism>